<feature type="compositionally biased region" description="Basic and acidic residues" evidence="1">
    <location>
        <begin position="308"/>
        <end position="318"/>
    </location>
</feature>
<feature type="compositionally biased region" description="Basic and acidic residues" evidence="1">
    <location>
        <begin position="252"/>
        <end position="262"/>
    </location>
</feature>
<sequence>QTPQPDNKKPRGESVASRIIKEIANESSMTDKEKFEAIKAVERIPLPPKAGDNSNSSSDLYVSQGLDDIDGKPEITDPSVRDEFGLDEDNSETPPTDPSKMARAGDIPNLQPADATGGRFTNSDDQGIPQVPEVSQDEYMKHLEASTSGDEIQGGTGDDQITSDSDGSFKDIIDANQDMERTPETGNTDNPMPHAGPNQEPLVAGNDDTMKITGGSDAIPANTKDQIIGGVDNDEQPIIPSEGDPQDYDEEEIKKKIDRQNLEEAVIPTMMEKPKPQVPPKPQVMHRDIKLGEDPLTSGTSQDQDPDELYKSQSRLDDSPLQDPTANKGNIGGINPNLDAQMTDQTDVSNLANDGIPEEASKFEEPVDPEGNNNLGDSGQARLQEEERTGIQQDQPLPNDSNDILDNTGLNVKPEIGYPQVSEDDYNKKVQDGSNPLEEKGEPLEDGMIVKPEDIQQHGGIVDPSLDGTDLGGTPMTPEGMTAHDQDPNTINDPTDSGIDEEEVDPNILHYDPETGRNYTDLTDEQGEEVPDLRWDQSPASDEEQPEVELEYEIVTKEEYDQHLDASKGQMQDPMAQDPMSEDSFYDELNTQSTDPEAPNPFGEDQQDDPLDPTETDKLGNPVELPTQEDNINEPQGEAPSEGGSSESPSKGGDGEAPATGGSISKPDEGKPKGDSQKSEAPSGGSDEGGGEEESSSSAPKESGGGEEESSEEPKEVGDKPKKKSSPKKSEDKEESDDSDKEESDDEESDDEAPKRKGSVKDIIQREHELLDSGVDEDEIHQLLEDEFGEERIEKAEETKTWKRYHG</sequence>
<dbReference type="AlphaFoldDB" id="A0A0F9LBD3"/>
<feature type="compositionally biased region" description="Polar residues" evidence="1">
    <location>
        <begin position="52"/>
        <end position="61"/>
    </location>
</feature>
<dbReference type="EMBL" id="LAZR01006421">
    <property type="protein sequence ID" value="KKM92229.1"/>
    <property type="molecule type" value="Genomic_DNA"/>
</dbReference>
<feature type="compositionally biased region" description="Polar residues" evidence="1">
    <location>
        <begin position="390"/>
        <end position="410"/>
    </location>
</feature>
<feature type="compositionally biased region" description="Acidic residues" evidence="1">
    <location>
        <begin position="733"/>
        <end position="751"/>
    </location>
</feature>
<gene>
    <name evidence="2" type="ORF">LCGC14_1220560</name>
</gene>
<feature type="non-terminal residue" evidence="2">
    <location>
        <position position="1"/>
    </location>
</feature>
<feature type="compositionally biased region" description="Basic and acidic residues" evidence="1">
    <location>
        <begin position="167"/>
        <end position="183"/>
    </location>
</feature>
<feature type="compositionally biased region" description="Acidic residues" evidence="1">
    <location>
        <begin position="541"/>
        <end position="552"/>
    </location>
</feature>
<feature type="compositionally biased region" description="Basic and acidic residues" evidence="1">
    <location>
        <begin position="425"/>
        <end position="443"/>
    </location>
</feature>
<evidence type="ECO:0000313" key="2">
    <source>
        <dbReference type="EMBL" id="KKM92229.1"/>
    </source>
</evidence>
<feature type="compositionally biased region" description="Low complexity" evidence="1">
    <location>
        <begin position="634"/>
        <end position="651"/>
    </location>
</feature>
<feature type="compositionally biased region" description="Basic and acidic residues" evidence="1">
    <location>
        <begin position="666"/>
        <end position="678"/>
    </location>
</feature>
<feature type="compositionally biased region" description="Basic and acidic residues" evidence="1">
    <location>
        <begin position="69"/>
        <end position="84"/>
    </location>
</feature>
<comment type="caution">
    <text evidence="2">The sequence shown here is derived from an EMBL/GenBank/DDBJ whole genome shotgun (WGS) entry which is preliminary data.</text>
</comment>
<name>A0A0F9LBD3_9ZZZZ</name>
<feature type="compositionally biased region" description="Basic and acidic residues" evidence="1">
    <location>
        <begin position="554"/>
        <end position="566"/>
    </location>
</feature>
<feature type="compositionally biased region" description="Basic and acidic residues" evidence="1">
    <location>
        <begin position="752"/>
        <end position="771"/>
    </location>
</feature>
<protein>
    <submittedName>
        <fullName evidence="2">Uncharacterized protein</fullName>
    </submittedName>
</protein>
<evidence type="ECO:0000256" key="1">
    <source>
        <dbReference type="SAM" id="MobiDB-lite"/>
    </source>
</evidence>
<accession>A0A0F9LBD3</accession>
<organism evidence="2">
    <name type="scientific">marine sediment metagenome</name>
    <dbReference type="NCBI Taxonomy" id="412755"/>
    <lineage>
        <taxon>unclassified sequences</taxon>
        <taxon>metagenomes</taxon>
        <taxon>ecological metagenomes</taxon>
    </lineage>
</organism>
<feature type="compositionally biased region" description="Acidic residues" evidence="1">
    <location>
        <begin position="605"/>
        <end position="614"/>
    </location>
</feature>
<proteinExistence type="predicted"/>
<feature type="region of interest" description="Disordered" evidence="1">
    <location>
        <begin position="42"/>
        <end position="778"/>
    </location>
</feature>
<feature type="compositionally biased region" description="Polar residues" evidence="1">
    <location>
        <begin position="338"/>
        <end position="352"/>
    </location>
</feature>
<reference evidence="2" key="1">
    <citation type="journal article" date="2015" name="Nature">
        <title>Complex archaea that bridge the gap between prokaryotes and eukaryotes.</title>
        <authorList>
            <person name="Spang A."/>
            <person name="Saw J.H."/>
            <person name="Jorgensen S.L."/>
            <person name="Zaremba-Niedzwiedzka K."/>
            <person name="Martijn J."/>
            <person name="Lind A.E."/>
            <person name="van Eijk R."/>
            <person name="Schleper C."/>
            <person name="Guy L."/>
            <person name="Ettema T.J."/>
        </authorList>
    </citation>
    <scope>NUCLEOTIDE SEQUENCE</scope>
</reference>